<evidence type="ECO:0000313" key="3">
    <source>
        <dbReference type="Proteomes" id="UP001147746"/>
    </source>
</evidence>
<evidence type="ECO:0000313" key="2">
    <source>
        <dbReference type="EMBL" id="KAJ5315820.1"/>
    </source>
</evidence>
<evidence type="ECO:0000256" key="1">
    <source>
        <dbReference type="SAM" id="MobiDB-lite"/>
    </source>
</evidence>
<dbReference type="InterPro" id="IPR007849">
    <property type="entry name" value="ATP10"/>
</dbReference>
<sequence>MWRSSPSAYLAGLPLFQTGRCLSCQFRDTAALSHLRANSASIRQYATEDNTSKSGNPEKNGAPIITKRPARPSQPLRRGGLGFQQNPNANPAAQPGDAEFTPPQLDRPIGCAAPPEEGENSGHDTRSLKQRRDDFVDYDKHIARRKELTRLVAKPYFREWSNLRLQEGKTFVSNPRLFKAEHALYFPNLHGLTLASPKAPQDTTAILRGKISVVTMFSSVWAETQVGTFTGPKQNPGLAELLANSGQHAQKVDINVEENLMKAWLVKRFMWSMRKKLPLEQHARYFLIEKGFSEVLKEAVGMMNSKVGYVYLVDSHCRIRWAGSGPAEAAELETLNNGLAKLLAEKKAGADSA</sequence>
<accession>A0A9W9H853</accession>
<reference evidence="2" key="2">
    <citation type="journal article" date="2023" name="IMA Fungus">
        <title>Comparative genomic study of the Penicillium genus elucidates a diverse pangenome and 15 lateral gene transfer events.</title>
        <authorList>
            <person name="Petersen C."/>
            <person name="Sorensen T."/>
            <person name="Nielsen M.R."/>
            <person name="Sondergaard T.E."/>
            <person name="Sorensen J.L."/>
            <person name="Fitzpatrick D.A."/>
            <person name="Frisvad J.C."/>
            <person name="Nielsen K.L."/>
        </authorList>
    </citation>
    <scope>NUCLEOTIDE SEQUENCE</scope>
    <source>
        <strain evidence="2">IBT 21472</strain>
    </source>
</reference>
<feature type="compositionally biased region" description="Basic and acidic residues" evidence="1">
    <location>
        <begin position="120"/>
        <end position="132"/>
    </location>
</feature>
<feature type="region of interest" description="Disordered" evidence="1">
    <location>
        <begin position="46"/>
        <end position="132"/>
    </location>
</feature>
<organism evidence="2 3">
    <name type="scientific">Penicillium atrosanguineum</name>
    <dbReference type="NCBI Taxonomy" id="1132637"/>
    <lineage>
        <taxon>Eukaryota</taxon>
        <taxon>Fungi</taxon>
        <taxon>Dikarya</taxon>
        <taxon>Ascomycota</taxon>
        <taxon>Pezizomycotina</taxon>
        <taxon>Eurotiomycetes</taxon>
        <taxon>Eurotiomycetidae</taxon>
        <taxon>Eurotiales</taxon>
        <taxon>Aspergillaceae</taxon>
        <taxon>Penicillium</taxon>
    </lineage>
</organism>
<dbReference type="PANTHER" id="PTHR28106:SF1">
    <property type="entry name" value="MITOCHONDRIAL ATPASE COMPLEX SUBUNIT ATP10"/>
    <property type="match status" value="1"/>
</dbReference>
<dbReference type="Proteomes" id="UP001147746">
    <property type="component" value="Unassembled WGS sequence"/>
</dbReference>
<dbReference type="AlphaFoldDB" id="A0A9W9H853"/>
<keyword evidence="3" id="KW-1185">Reference proteome</keyword>
<evidence type="ECO:0008006" key="4">
    <source>
        <dbReference type="Google" id="ProtNLM"/>
    </source>
</evidence>
<protein>
    <recommendedName>
        <fullName evidence="4">Mitochondrial ATPase complex subunit ATP10</fullName>
    </recommendedName>
</protein>
<comment type="caution">
    <text evidence="2">The sequence shown here is derived from an EMBL/GenBank/DDBJ whole genome shotgun (WGS) entry which is preliminary data.</text>
</comment>
<dbReference type="GO" id="GO:0005743">
    <property type="term" value="C:mitochondrial inner membrane"/>
    <property type="evidence" value="ECO:0007669"/>
    <property type="project" value="TreeGrafter"/>
</dbReference>
<feature type="compositionally biased region" description="Polar residues" evidence="1">
    <location>
        <begin position="46"/>
        <end position="57"/>
    </location>
</feature>
<dbReference type="PANTHER" id="PTHR28106">
    <property type="entry name" value="MITOCHONDRIAL ATPASE COMPLEX SUBUNIT ATP10"/>
    <property type="match status" value="1"/>
</dbReference>
<name>A0A9W9H853_9EURO</name>
<dbReference type="EMBL" id="JAPZBO010000005">
    <property type="protein sequence ID" value="KAJ5315820.1"/>
    <property type="molecule type" value="Genomic_DNA"/>
</dbReference>
<dbReference type="GO" id="GO:0033615">
    <property type="term" value="P:mitochondrial proton-transporting ATP synthase complex assembly"/>
    <property type="evidence" value="ECO:0007669"/>
    <property type="project" value="TreeGrafter"/>
</dbReference>
<reference evidence="2" key="1">
    <citation type="submission" date="2022-12" db="EMBL/GenBank/DDBJ databases">
        <authorList>
            <person name="Petersen C."/>
        </authorList>
    </citation>
    <scope>NUCLEOTIDE SEQUENCE</scope>
    <source>
        <strain evidence="2">IBT 21472</strain>
    </source>
</reference>
<dbReference type="Pfam" id="PF05176">
    <property type="entry name" value="ATP-synt_10"/>
    <property type="match status" value="1"/>
</dbReference>
<feature type="compositionally biased region" description="Low complexity" evidence="1">
    <location>
        <begin position="84"/>
        <end position="95"/>
    </location>
</feature>
<proteinExistence type="predicted"/>
<gene>
    <name evidence="2" type="ORF">N7476_006127</name>
</gene>